<dbReference type="NCBIfam" id="TIGR04123">
    <property type="entry name" value="P_estr_lig_assc"/>
    <property type="match status" value="1"/>
</dbReference>
<dbReference type="SUPFAM" id="SSF56300">
    <property type="entry name" value="Metallo-dependent phosphatases"/>
    <property type="match status" value="1"/>
</dbReference>
<dbReference type="RefSeq" id="WP_183750501.1">
    <property type="nucleotide sequence ID" value="NZ_JACICC010000001.1"/>
</dbReference>
<dbReference type="Gene3D" id="3.60.21.10">
    <property type="match status" value="1"/>
</dbReference>
<evidence type="ECO:0000313" key="3">
    <source>
        <dbReference type="Proteomes" id="UP000537592"/>
    </source>
</evidence>
<keyword evidence="3" id="KW-1185">Reference proteome</keyword>
<dbReference type="PANTHER" id="PTHR39323">
    <property type="entry name" value="BLR1149 PROTEIN"/>
    <property type="match status" value="1"/>
</dbReference>
<name>A0A7W5Z292_9HYPH</name>
<reference evidence="2 3" key="1">
    <citation type="submission" date="2020-08" db="EMBL/GenBank/DDBJ databases">
        <title>Genomic Encyclopedia of Type Strains, Phase IV (KMG-IV): sequencing the most valuable type-strain genomes for metagenomic binning, comparative biology and taxonomic classification.</title>
        <authorList>
            <person name="Goeker M."/>
        </authorList>
    </citation>
    <scope>NUCLEOTIDE SEQUENCE [LARGE SCALE GENOMIC DNA]</scope>
    <source>
        <strain evidence="2 3">DSM 28760</strain>
    </source>
</reference>
<gene>
    <name evidence="2" type="ORF">FHS81_000569</name>
</gene>
<dbReference type="EMBL" id="JACICC010000001">
    <property type="protein sequence ID" value="MBB3808515.1"/>
    <property type="molecule type" value="Genomic_DNA"/>
</dbReference>
<dbReference type="Pfam" id="PF00149">
    <property type="entry name" value="Metallophos"/>
    <property type="match status" value="1"/>
</dbReference>
<evidence type="ECO:0000313" key="2">
    <source>
        <dbReference type="EMBL" id="MBB3808515.1"/>
    </source>
</evidence>
<protein>
    <recommendedName>
        <fullName evidence="1">Calcineurin-like phosphoesterase domain-containing protein</fullName>
    </recommendedName>
</protein>
<dbReference type="Proteomes" id="UP000537592">
    <property type="component" value="Unassembled WGS sequence"/>
</dbReference>
<proteinExistence type="predicted"/>
<dbReference type="InterPro" id="IPR029052">
    <property type="entry name" value="Metallo-depent_PP-like"/>
</dbReference>
<dbReference type="PANTHER" id="PTHR39323:SF1">
    <property type="entry name" value="BLR1149 PROTEIN"/>
    <property type="match status" value="1"/>
</dbReference>
<dbReference type="GO" id="GO:0016787">
    <property type="term" value="F:hydrolase activity"/>
    <property type="evidence" value="ECO:0007669"/>
    <property type="project" value="InterPro"/>
</dbReference>
<dbReference type="AlphaFoldDB" id="A0A7W5Z292"/>
<evidence type="ECO:0000259" key="1">
    <source>
        <dbReference type="Pfam" id="PF00149"/>
    </source>
</evidence>
<sequence length="214" mass="23247">MDDTVAIDVAGETLLLHADRAAWWPVRHSLFIADLHLGKGDSLRAAGIPVPTGGSEHDLSRLTALIRQTDIRRLWILGDFLHGSRKDGSWREQWLAFRAMHAELDIRLVLGNHDRAMPGLGLDIPCFSGSVAEEPFVLVHAPAEGEPDGPMRICGHLHPVTRAPGLPGRHPAFVLEAGQIILPAFSAFTGGSLADERSERIACIAGHLLRIPGR</sequence>
<dbReference type="InterPro" id="IPR026336">
    <property type="entry name" value="PdeM-like"/>
</dbReference>
<dbReference type="PIRSF" id="PIRSF000887">
    <property type="entry name" value="Pesterase_MJ0037"/>
    <property type="match status" value="1"/>
</dbReference>
<feature type="domain" description="Calcineurin-like phosphoesterase" evidence="1">
    <location>
        <begin position="30"/>
        <end position="119"/>
    </location>
</feature>
<accession>A0A7W5Z292</accession>
<dbReference type="InterPro" id="IPR004843">
    <property type="entry name" value="Calcineurin-like_PHP"/>
</dbReference>
<comment type="caution">
    <text evidence="2">The sequence shown here is derived from an EMBL/GenBank/DDBJ whole genome shotgun (WGS) entry which is preliminary data.</text>
</comment>
<dbReference type="InterPro" id="IPR024173">
    <property type="entry name" value="Pesterase_MJ0037-like"/>
</dbReference>
<organism evidence="2 3">
    <name type="scientific">Pseudochelatococcus contaminans</name>
    <dbReference type="NCBI Taxonomy" id="1538103"/>
    <lineage>
        <taxon>Bacteria</taxon>
        <taxon>Pseudomonadati</taxon>
        <taxon>Pseudomonadota</taxon>
        <taxon>Alphaproteobacteria</taxon>
        <taxon>Hyphomicrobiales</taxon>
        <taxon>Chelatococcaceae</taxon>
        <taxon>Pseudochelatococcus</taxon>
    </lineage>
</organism>